<gene>
    <name evidence="2" type="ORF">J2Z81_001203</name>
</gene>
<evidence type="ECO:0000313" key="3">
    <source>
        <dbReference type="Proteomes" id="UP001519294"/>
    </source>
</evidence>
<dbReference type="Gene3D" id="3.40.50.1820">
    <property type="entry name" value="alpha/beta hydrolase"/>
    <property type="match status" value="1"/>
</dbReference>
<dbReference type="InterPro" id="IPR010315">
    <property type="entry name" value="DUF915_hydro-like"/>
</dbReference>
<keyword evidence="2" id="KW-0378">Hydrolase</keyword>
<keyword evidence="1" id="KW-0472">Membrane</keyword>
<dbReference type="RefSeq" id="WP_029269627.1">
    <property type="nucleotide sequence ID" value="NZ_JAGIKX010000006.1"/>
</dbReference>
<proteinExistence type="predicted"/>
<dbReference type="InterPro" id="IPR029058">
    <property type="entry name" value="AB_hydrolase_fold"/>
</dbReference>
<dbReference type="SUPFAM" id="SSF53474">
    <property type="entry name" value="alpha/beta-Hydrolases"/>
    <property type="match status" value="1"/>
</dbReference>
<sequence>MKRKHIISVASFFIFLIGLIVVIYIPKSASSDHLIQPTIFLHGYKGTENSFGHMLQRFEKNYKWGNKALIYRVSPQGKIHAYDLNKSQREPVFIQVIFENNRAGLETNTRWLANVLEHMKGIYHINSINLVGHSMGGIVSLKYIQEYQDSSVYPTVGKLITLGSPFDGIYNENYFQINHDEAATDLKPNSTALKQLRKKQGNFPRNISVLSISSTGDMVATPESVSSIQDIIPADQLEEILIEREGLGHSALHEDGEVDQYIHSFLWKNNME</sequence>
<name>A0ABS4S8D0_9BACI</name>
<keyword evidence="1" id="KW-1133">Transmembrane helix</keyword>
<accession>A0ABS4S8D0</accession>
<dbReference type="Pfam" id="PF06028">
    <property type="entry name" value="DUF915"/>
    <property type="match status" value="1"/>
</dbReference>
<protein>
    <submittedName>
        <fullName evidence="2">Alpha/beta hydrolase family protein</fullName>
    </submittedName>
</protein>
<evidence type="ECO:0000313" key="2">
    <source>
        <dbReference type="EMBL" id="MBP2257255.1"/>
    </source>
</evidence>
<organism evidence="2 3">
    <name type="scientific">Virgibacillus alimentarius</name>
    <dbReference type="NCBI Taxonomy" id="698769"/>
    <lineage>
        <taxon>Bacteria</taxon>
        <taxon>Bacillati</taxon>
        <taxon>Bacillota</taxon>
        <taxon>Bacilli</taxon>
        <taxon>Bacillales</taxon>
        <taxon>Bacillaceae</taxon>
        <taxon>Virgibacillus</taxon>
    </lineage>
</organism>
<dbReference type="Proteomes" id="UP001519294">
    <property type="component" value="Unassembled WGS sequence"/>
</dbReference>
<feature type="transmembrane region" description="Helical" evidence="1">
    <location>
        <begin position="7"/>
        <end position="25"/>
    </location>
</feature>
<comment type="caution">
    <text evidence="2">The sequence shown here is derived from an EMBL/GenBank/DDBJ whole genome shotgun (WGS) entry which is preliminary data.</text>
</comment>
<keyword evidence="3" id="KW-1185">Reference proteome</keyword>
<evidence type="ECO:0000256" key="1">
    <source>
        <dbReference type="SAM" id="Phobius"/>
    </source>
</evidence>
<dbReference type="GO" id="GO:0016787">
    <property type="term" value="F:hydrolase activity"/>
    <property type="evidence" value="ECO:0007669"/>
    <property type="project" value="UniProtKB-KW"/>
</dbReference>
<dbReference type="EMBL" id="JAGIKX010000006">
    <property type="protein sequence ID" value="MBP2257255.1"/>
    <property type="molecule type" value="Genomic_DNA"/>
</dbReference>
<keyword evidence="1" id="KW-0812">Transmembrane</keyword>
<reference evidence="2 3" key="1">
    <citation type="submission" date="2021-03" db="EMBL/GenBank/DDBJ databases">
        <title>Genomic Encyclopedia of Type Strains, Phase IV (KMG-IV): sequencing the most valuable type-strain genomes for metagenomic binning, comparative biology and taxonomic classification.</title>
        <authorList>
            <person name="Goeker M."/>
        </authorList>
    </citation>
    <scope>NUCLEOTIDE SEQUENCE [LARGE SCALE GENOMIC DNA]</scope>
    <source>
        <strain evidence="2 3">DSM 25790</strain>
    </source>
</reference>